<name>A0A0M8NX99_9EURO</name>
<dbReference type="Proteomes" id="UP000037696">
    <property type="component" value="Unassembled WGS sequence"/>
</dbReference>
<gene>
    <name evidence="1" type="ORF">ACN38_g10017</name>
</gene>
<accession>A0A0M8NX99</accession>
<evidence type="ECO:0000313" key="2">
    <source>
        <dbReference type="Proteomes" id="UP000037696"/>
    </source>
</evidence>
<evidence type="ECO:0000313" key="1">
    <source>
        <dbReference type="EMBL" id="KOS39167.1"/>
    </source>
</evidence>
<dbReference type="AlphaFoldDB" id="A0A0M8NX99"/>
<organism evidence="1 2">
    <name type="scientific">Penicillium nordicum</name>
    <dbReference type="NCBI Taxonomy" id="229535"/>
    <lineage>
        <taxon>Eukaryota</taxon>
        <taxon>Fungi</taxon>
        <taxon>Dikarya</taxon>
        <taxon>Ascomycota</taxon>
        <taxon>Pezizomycotina</taxon>
        <taxon>Eurotiomycetes</taxon>
        <taxon>Eurotiomycetidae</taxon>
        <taxon>Eurotiales</taxon>
        <taxon>Aspergillaceae</taxon>
        <taxon>Penicillium</taxon>
    </lineage>
</organism>
<comment type="caution">
    <text evidence="1">The sequence shown here is derived from an EMBL/GenBank/DDBJ whole genome shotgun (WGS) entry which is preliminary data.</text>
</comment>
<proteinExistence type="predicted"/>
<dbReference type="EMBL" id="LHQQ01000216">
    <property type="protein sequence ID" value="KOS39167.1"/>
    <property type="molecule type" value="Genomic_DNA"/>
</dbReference>
<keyword evidence="2" id="KW-1185">Reference proteome</keyword>
<sequence>MREIVEDLPSITDEIPRHIWVLTPPRILETWHLHFKQIKKNIGRNWRWVSGIFPVYTMQYAMLVQFKP</sequence>
<protein>
    <submittedName>
        <fullName evidence="1">Uncharacterized protein</fullName>
    </submittedName>
</protein>
<reference evidence="1 2" key="1">
    <citation type="submission" date="2015-08" db="EMBL/GenBank/DDBJ databases">
        <title>Genome sequencing of Penicillium nordicum.</title>
        <authorList>
            <person name="Nguyen H.D."/>
            <person name="Seifert K.A."/>
        </authorList>
    </citation>
    <scope>NUCLEOTIDE SEQUENCE [LARGE SCALE GENOMIC DNA]</scope>
    <source>
        <strain evidence="1 2">DAOMC 185683</strain>
    </source>
</reference>